<proteinExistence type="predicted"/>
<comment type="caution">
    <text evidence="2">The sequence shown here is derived from an EMBL/GenBank/DDBJ whole genome shotgun (WGS) entry which is preliminary data.</text>
</comment>
<name>A0A834FR64_ORYME</name>
<feature type="region of interest" description="Disordered" evidence="1">
    <location>
        <begin position="42"/>
        <end position="74"/>
    </location>
</feature>
<evidence type="ECO:0000313" key="2">
    <source>
        <dbReference type="EMBL" id="KAF6738495.1"/>
    </source>
</evidence>
<dbReference type="EMBL" id="WKFB01000026">
    <property type="protein sequence ID" value="KAF6738495.1"/>
    <property type="molecule type" value="Genomic_DNA"/>
</dbReference>
<evidence type="ECO:0000256" key="1">
    <source>
        <dbReference type="SAM" id="MobiDB-lite"/>
    </source>
</evidence>
<gene>
    <name evidence="2" type="ORF">FQA47_003374</name>
</gene>
<reference evidence="2" key="1">
    <citation type="journal article" name="BMC Genomics">
        <title>Long-read sequencing and de novo genome assembly of marine medaka (Oryzias melastigma).</title>
        <authorList>
            <person name="Liang P."/>
            <person name="Saqib H.S.A."/>
            <person name="Ni X."/>
            <person name="Shen Y."/>
        </authorList>
    </citation>
    <scope>NUCLEOTIDE SEQUENCE</scope>
    <source>
        <strain evidence="2">Bigg-433</strain>
    </source>
</reference>
<feature type="compositionally biased region" description="Polar residues" evidence="1">
    <location>
        <begin position="10"/>
        <end position="19"/>
    </location>
</feature>
<feature type="region of interest" description="Disordered" evidence="1">
    <location>
        <begin position="1"/>
        <end position="20"/>
    </location>
</feature>
<protein>
    <submittedName>
        <fullName evidence="2">Uncharacterized protein</fullName>
    </submittedName>
</protein>
<organism evidence="2 3">
    <name type="scientific">Oryzias melastigma</name>
    <name type="common">Marine medaka</name>
    <dbReference type="NCBI Taxonomy" id="30732"/>
    <lineage>
        <taxon>Eukaryota</taxon>
        <taxon>Metazoa</taxon>
        <taxon>Chordata</taxon>
        <taxon>Craniata</taxon>
        <taxon>Vertebrata</taxon>
        <taxon>Euteleostomi</taxon>
        <taxon>Actinopterygii</taxon>
        <taxon>Neopterygii</taxon>
        <taxon>Teleostei</taxon>
        <taxon>Neoteleostei</taxon>
        <taxon>Acanthomorphata</taxon>
        <taxon>Ovalentaria</taxon>
        <taxon>Atherinomorphae</taxon>
        <taxon>Beloniformes</taxon>
        <taxon>Adrianichthyidae</taxon>
        <taxon>Oryziinae</taxon>
        <taxon>Oryzias</taxon>
    </lineage>
</organism>
<evidence type="ECO:0000313" key="3">
    <source>
        <dbReference type="Proteomes" id="UP000646548"/>
    </source>
</evidence>
<dbReference type="AlphaFoldDB" id="A0A834FR64"/>
<dbReference type="Proteomes" id="UP000646548">
    <property type="component" value="Unassembled WGS sequence"/>
</dbReference>
<accession>A0A834FR64</accession>
<sequence length="152" mass="17075">MCHLRESHAEQSSQTSSRSMAACCHGNQALERLEDLLLRFSTEQDSQNHRVEHKKGGGAQQRREASSSSSQPLLSSPVIPAVCLVKLQTDRAAKQSSRTAEGRHELPACRAAELLQSTEEQLLQRRHRQRLANRMQLQDLTGRLDELVMIPL</sequence>